<dbReference type="Gene3D" id="2.60.120.10">
    <property type="entry name" value="Jelly Rolls"/>
    <property type="match status" value="1"/>
</dbReference>
<dbReference type="InterPro" id="IPR051610">
    <property type="entry name" value="GPI/OXD"/>
</dbReference>
<dbReference type="Pfam" id="PF07883">
    <property type="entry name" value="Cupin_2"/>
    <property type="match status" value="1"/>
</dbReference>
<organism evidence="4 5">
    <name type="scientific">Salarchaeum japonicum</name>
    <dbReference type="NCBI Taxonomy" id="555573"/>
    <lineage>
        <taxon>Archaea</taxon>
        <taxon>Methanobacteriati</taxon>
        <taxon>Methanobacteriota</taxon>
        <taxon>Stenosarchaea group</taxon>
        <taxon>Halobacteria</taxon>
        <taxon>Halobacteriales</taxon>
        <taxon>Halobacteriaceae</taxon>
    </lineage>
</organism>
<dbReference type="CDD" id="cd02208">
    <property type="entry name" value="cupin_RmlC-like"/>
    <property type="match status" value="1"/>
</dbReference>
<dbReference type="GO" id="GO:0046872">
    <property type="term" value="F:metal ion binding"/>
    <property type="evidence" value="ECO:0007669"/>
    <property type="project" value="UniProtKB-KW"/>
</dbReference>
<gene>
    <name evidence="4" type="ORF">GCM10009019_20060</name>
</gene>
<evidence type="ECO:0000256" key="1">
    <source>
        <dbReference type="ARBA" id="ARBA00022723"/>
    </source>
</evidence>
<feature type="compositionally biased region" description="Basic and acidic residues" evidence="2">
    <location>
        <begin position="1"/>
        <end position="13"/>
    </location>
</feature>
<dbReference type="InterPro" id="IPR013096">
    <property type="entry name" value="Cupin_2"/>
</dbReference>
<accession>A0AAV3T3G1</accession>
<evidence type="ECO:0000256" key="2">
    <source>
        <dbReference type="SAM" id="MobiDB-lite"/>
    </source>
</evidence>
<dbReference type="InterPro" id="IPR011051">
    <property type="entry name" value="RmlC_Cupin_sf"/>
</dbReference>
<keyword evidence="1" id="KW-0479">Metal-binding</keyword>
<evidence type="ECO:0000313" key="5">
    <source>
        <dbReference type="Proteomes" id="UP001500194"/>
    </source>
</evidence>
<dbReference type="PANTHER" id="PTHR35848:SF9">
    <property type="entry name" value="SLL1358 PROTEIN"/>
    <property type="match status" value="1"/>
</dbReference>
<sequence length="158" mass="17360">MSDHEYARVHVPDVESTPNPTREKKEVDEAVGASRFGFNVYTADPGERLPWGYHRHPDHEELFYVLAGELRVQTADGTEHLNAEDAFFVPENAPVSAEAVGDRPARVVAVGAPKDADDAIIEEECPVCGEVTGRTHDVAGDEYVLYCESCGAEVTRFD</sequence>
<feature type="domain" description="Cupin type-2" evidence="3">
    <location>
        <begin position="41"/>
        <end position="110"/>
    </location>
</feature>
<dbReference type="RefSeq" id="WP_227259995.1">
    <property type="nucleotide sequence ID" value="NZ_BAAADU010000002.1"/>
</dbReference>
<feature type="region of interest" description="Disordered" evidence="2">
    <location>
        <begin position="1"/>
        <end position="25"/>
    </location>
</feature>
<dbReference type="AlphaFoldDB" id="A0AAV3T3G1"/>
<keyword evidence="5" id="KW-1185">Reference proteome</keyword>
<dbReference type="EMBL" id="BAAADU010000002">
    <property type="protein sequence ID" value="GAA0656136.1"/>
    <property type="molecule type" value="Genomic_DNA"/>
</dbReference>
<comment type="caution">
    <text evidence="4">The sequence shown here is derived from an EMBL/GenBank/DDBJ whole genome shotgun (WGS) entry which is preliminary data.</text>
</comment>
<evidence type="ECO:0000313" key="4">
    <source>
        <dbReference type="EMBL" id="GAA0656136.1"/>
    </source>
</evidence>
<protein>
    <submittedName>
        <fullName evidence="4">Cupin domain-containing protein</fullName>
    </submittedName>
</protein>
<dbReference type="SUPFAM" id="SSF51182">
    <property type="entry name" value="RmlC-like cupins"/>
    <property type="match status" value="1"/>
</dbReference>
<dbReference type="GeneID" id="68573311"/>
<evidence type="ECO:0000259" key="3">
    <source>
        <dbReference type="Pfam" id="PF07883"/>
    </source>
</evidence>
<dbReference type="InterPro" id="IPR014710">
    <property type="entry name" value="RmlC-like_jellyroll"/>
</dbReference>
<reference evidence="4 5" key="1">
    <citation type="journal article" date="2019" name="Int. J. Syst. Evol. Microbiol.">
        <title>The Global Catalogue of Microorganisms (GCM) 10K type strain sequencing project: providing services to taxonomists for standard genome sequencing and annotation.</title>
        <authorList>
            <consortium name="The Broad Institute Genomics Platform"/>
            <consortium name="The Broad Institute Genome Sequencing Center for Infectious Disease"/>
            <person name="Wu L."/>
            <person name="Ma J."/>
        </authorList>
    </citation>
    <scope>NUCLEOTIDE SEQUENCE [LARGE SCALE GENOMIC DNA]</scope>
    <source>
        <strain evidence="4 5">JCM 16327</strain>
    </source>
</reference>
<dbReference type="PANTHER" id="PTHR35848">
    <property type="entry name" value="OXALATE-BINDING PROTEIN"/>
    <property type="match status" value="1"/>
</dbReference>
<dbReference type="Proteomes" id="UP001500194">
    <property type="component" value="Unassembled WGS sequence"/>
</dbReference>
<name>A0AAV3T3G1_9EURY</name>
<proteinExistence type="predicted"/>